<dbReference type="GO" id="GO:0004497">
    <property type="term" value="F:monooxygenase activity"/>
    <property type="evidence" value="ECO:0007669"/>
    <property type="project" value="UniProtKB-KW"/>
</dbReference>
<dbReference type="AlphaFoldDB" id="A0A5C3KTE8"/>
<evidence type="ECO:0000256" key="4">
    <source>
        <dbReference type="ARBA" id="ARBA00022723"/>
    </source>
</evidence>
<dbReference type="SUPFAM" id="SSF48264">
    <property type="entry name" value="Cytochrome P450"/>
    <property type="match status" value="1"/>
</dbReference>
<keyword evidence="11" id="KW-1185">Reference proteome</keyword>
<keyword evidence="6 8" id="KW-0408">Iron</keyword>
<keyword evidence="4 8" id="KW-0479">Metal-binding</keyword>
<dbReference type="InterPro" id="IPR017972">
    <property type="entry name" value="Cyt_P450_CS"/>
</dbReference>
<evidence type="ECO:0000256" key="6">
    <source>
        <dbReference type="ARBA" id="ARBA00023004"/>
    </source>
</evidence>
<evidence type="ECO:0000256" key="8">
    <source>
        <dbReference type="PIRSR" id="PIRSR602401-1"/>
    </source>
</evidence>
<dbReference type="PANTHER" id="PTHR24287">
    <property type="entry name" value="P450, PUTATIVE (EUROFUNG)-RELATED"/>
    <property type="match status" value="1"/>
</dbReference>
<dbReference type="InterPro" id="IPR001128">
    <property type="entry name" value="Cyt_P450"/>
</dbReference>
<dbReference type="InterPro" id="IPR047146">
    <property type="entry name" value="Cyt_P450_E_CYP52_fungi"/>
</dbReference>
<reference evidence="10 11" key="1">
    <citation type="journal article" date="2019" name="Nat. Ecol. Evol.">
        <title>Megaphylogeny resolves global patterns of mushroom evolution.</title>
        <authorList>
            <person name="Varga T."/>
            <person name="Krizsan K."/>
            <person name="Foldi C."/>
            <person name="Dima B."/>
            <person name="Sanchez-Garcia M."/>
            <person name="Sanchez-Ramirez S."/>
            <person name="Szollosi G.J."/>
            <person name="Szarkandi J.G."/>
            <person name="Papp V."/>
            <person name="Albert L."/>
            <person name="Andreopoulos W."/>
            <person name="Angelini C."/>
            <person name="Antonin V."/>
            <person name="Barry K.W."/>
            <person name="Bougher N.L."/>
            <person name="Buchanan P."/>
            <person name="Buyck B."/>
            <person name="Bense V."/>
            <person name="Catcheside P."/>
            <person name="Chovatia M."/>
            <person name="Cooper J."/>
            <person name="Damon W."/>
            <person name="Desjardin D."/>
            <person name="Finy P."/>
            <person name="Geml J."/>
            <person name="Haridas S."/>
            <person name="Hughes K."/>
            <person name="Justo A."/>
            <person name="Karasinski D."/>
            <person name="Kautmanova I."/>
            <person name="Kiss B."/>
            <person name="Kocsube S."/>
            <person name="Kotiranta H."/>
            <person name="LaButti K.M."/>
            <person name="Lechner B.E."/>
            <person name="Liimatainen K."/>
            <person name="Lipzen A."/>
            <person name="Lukacs Z."/>
            <person name="Mihaltcheva S."/>
            <person name="Morgado L.N."/>
            <person name="Niskanen T."/>
            <person name="Noordeloos M.E."/>
            <person name="Ohm R.A."/>
            <person name="Ortiz-Santana B."/>
            <person name="Ovrebo C."/>
            <person name="Racz N."/>
            <person name="Riley R."/>
            <person name="Savchenko A."/>
            <person name="Shiryaev A."/>
            <person name="Soop K."/>
            <person name="Spirin V."/>
            <person name="Szebenyi C."/>
            <person name="Tomsovsky M."/>
            <person name="Tulloss R.E."/>
            <person name="Uehling J."/>
            <person name="Grigoriev I.V."/>
            <person name="Vagvolgyi C."/>
            <person name="Papp T."/>
            <person name="Martin F.M."/>
            <person name="Miettinen O."/>
            <person name="Hibbett D.S."/>
            <person name="Nagy L.G."/>
        </authorList>
    </citation>
    <scope>NUCLEOTIDE SEQUENCE [LARGE SCALE GENOMIC DNA]</scope>
    <source>
        <strain evidence="10 11">CBS 121175</strain>
    </source>
</reference>
<dbReference type="STRING" id="230819.A0A5C3KTE8"/>
<dbReference type="Proteomes" id="UP000307440">
    <property type="component" value="Unassembled WGS sequence"/>
</dbReference>
<dbReference type="PRINTS" id="PR00463">
    <property type="entry name" value="EP450I"/>
</dbReference>
<dbReference type="PROSITE" id="PS00086">
    <property type="entry name" value="CYTOCHROME_P450"/>
    <property type="match status" value="1"/>
</dbReference>
<dbReference type="OrthoDB" id="1470350at2759"/>
<evidence type="ECO:0000256" key="2">
    <source>
        <dbReference type="ARBA" id="ARBA00010617"/>
    </source>
</evidence>
<evidence type="ECO:0000313" key="11">
    <source>
        <dbReference type="Proteomes" id="UP000307440"/>
    </source>
</evidence>
<evidence type="ECO:0000256" key="7">
    <source>
        <dbReference type="ARBA" id="ARBA00023033"/>
    </source>
</evidence>
<gene>
    <name evidence="10" type="ORF">FA15DRAFT_670080</name>
</gene>
<accession>A0A5C3KTE8</accession>
<dbReference type="GO" id="GO:0016705">
    <property type="term" value="F:oxidoreductase activity, acting on paired donors, with incorporation or reduction of molecular oxygen"/>
    <property type="evidence" value="ECO:0007669"/>
    <property type="project" value="InterPro"/>
</dbReference>
<feature type="binding site" description="axial binding residue" evidence="8">
    <location>
        <position position="502"/>
    </location>
    <ligand>
        <name>heme</name>
        <dbReference type="ChEBI" id="CHEBI:30413"/>
    </ligand>
    <ligandPart>
        <name>Fe</name>
        <dbReference type="ChEBI" id="CHEBI:18248"/>
    </ligandPart>
</feature>
<sequence>MPLPPGISYILKRAPSLLLPGVITYFASKYVVNYCRLTLPRWILCALVLLAKPLQFVVQVQYARYMARSEARRLGVRIVPHVQEGATSIVNKLLDMFENGYPCDILTEWAGQYGNTFETRLFTDSFIWTTEPDHVKAIMATEFENFPKEQLFLDQTASLLGTGVFSVNGDLWKFHRAMTRPFFTKDRISDFDIFDVHAEKALSIARSRLDEGHPIDFQELAARFTLDSASSFLFSKDIESLQAGLGYPPNSGKTNSDTYETHPSNMFARAFLEAITNGTRRTFYGSEWPLMEFWGDTVRPHRLVVDQYSDHVINQYRRQEVRKAGMEADTLLAHLMEAGIDDNMIKDELFNMLVAGRDTTACTLSYGMYMLTQHPEVASRLREEIMANVGPRLRPTYENIKEMKYLRAFINEVLRLYPPVPINWRSARNSIVLSSKATGEQFYVPAGTTVRYSVFMMHRRKDLWGEDADIFDPARFLDERMKKYLIPNPYIFMPFNAGPRICLGQQFAYNEISFFLVRMFQQFSDFTFAHDAQIPEYTPPKTWEHCEGRKGIETVVPGANLTLHIKGGLWIRMR</sequence>
<dbReference type="EMBL" id="ML210210">
    <property type="protein sequence ID" value="TFK23879.1"/>
    <property type="molecule type" value="Genomic_DNA"/>
</dbReference>
<organism evidence="10 11">
    <name type="scientific">Coprinopsis marcescibilis</name>
    <name type="common">Agaric fungus</name>
    <name type="synonym">Psathyrella marcescibilis</name>
    <dbReference type="NCBI Taxonomy" id="230819"/>
    <lineage>
        <taxon>Eukaryota</taxon>
        <taxon>Fungi</taxon>
        <taxon>Dikarya</taxon>
        <taxon>Basidiomycota</taxon>
        <taxon>Agaricomycotina</taxon>
        <taxon>Agaricomycetes</taxon>
        <taxon>Agaricomycetidae</taxon>
        <taxon>Agaricales</taxon>
        <taxon>Agaricineae</taxon>
        <taxon>Psathyrellaceae</taxon>
        <taxon>Coprinopsis</taxon>
    </lineage>
</organism>
<evidence type="ECO:0000256" key="1">
    <source>
        <dbReference type="ARBA" id="ARBA00001971"/>
    </source>
</evidence>
<dbReference type="Pfam" id="PF00067">
    <property type="entry name" value="p450"/>
    <property type="match status" value="1"/>
</dbReference>
<dbReference type="InterPro" id="IPR002401">
    <property type="entry name" value="Cyt_P450_E_grp-I"/>
</dbReference>
<evidence type="ECO:0000313" key="10">
    <source>
        <dbReference type="EMBL" id="TFK23879.1"/>
    </source>
</evidence>
<keyword evidence="3 8" id="KW-0349">Heme</keyword>
<evidence type="ECO:0000256" key="5">
    <source>
        <dbReference type="ARBA" id="ARBA00023002"/>
    </source>
</evidence>
<evidence type="ECO:0000256" key="3">
    <source>
        <dbReference type="ARBA" id="ARBA00022617"/>
    </source>
</evidence>
<comment type="cofactor">
    <cofactor evidence="1 8">
        <name>heme</name>
        <dbReference type="ChEBI" id="CHEBI:30413"/>
    </cofactor>
</comment>
<evidence type="ECO:0000256" key="9">
    <source>
        <dbReference type="RuleBase" id="RU000461"/>
    </source>
</evidence>
<dbReference type="InterPro" id="IPR036396">
    <property type="entry name" value="Cyt_P450_sf"/>
</dbReference>
<dbReference type="GO" id="GO:0005506">
    <property type="term" value="F:iron ion binding"/>
    <property type="evidence" value="ECO:0007669"/>
    <property type="project" value="InterPro"/>
</dbReference>
<dbReference type="PANTHER" id="PTHR24287:SF1">
    <property type="entry name" value="P450, PUTATIVE (EUROFUNG)-RELATED"/>
    <property type="match status" value="1"/>
</dbReference>
<dbReference type="GO" id="GO:0020037">
    <property type="term" value="F:heme binding"/>
    <property type="evidence" value="ECO:0007669"/>
    <property type="project" value="InterPro"/>
</dbReference>
<comment type="similarity">
    <text evidence="2 9">Belongs to the cytochrome P450 family.</text>
</comment>
<dbReference type="PRINTS" id="PR00385">
    <property type="entry name" value="P450"/>
</dbReference>
<dbReference type="Gene3D" id="1.10.630.10">
    <property type="entry name" value="Cytochrome P450"/>
    <property type="match status" value="1"/>
</dbReference>
<proteinExistence type="inferred from homology"/>
<keyword evidence="7 9" id="KW-0503">Monooxygenase</keyword>
<name>A0A5C3KTE8_COPMA</name>
<protein>
    <submittedName>
        <fullName evidence="10">Cytochrome P450 monooxygenase pc-2</fullName>
    </submittedName>
</protein>
<keyword evidence="5 9" id="KW-0560">Oxidoreductase</keyword>